<evidence type="ECO:0000313" key="1">
    <source>
        <dbReference type="EMBL" id="KAF6804300.1"/>
    </source>
</evidence>
<name>A0A8H6J1A9_9PEZI</name>
<reference evidence="1" key="1">
    <citation type="journal article" date="2020" name="Phytopathology">
        <title>Genome Sequence Resources of Colletotrichum truncatum, C. plurivorum, C. musicola, and C. sojae: Four Species Pathogenic to Soybean (Glycine max).</title>
        <authorList>
            <person name="Rogerio F."/>
            <person name="Boufleur T.R."/>
            <person name="Ciampi-Guillardi M."/>
            <person name="Sukno S.A."/>
            <person name="Thon M.R."/>
            <person name="Massola Junior N.S."/>
            <person name="Baroncelli R."/>
        </authorList>
    </citation>
    <scope>NUCLEOTIDE SEQUENCE</scope>
    <source>
        <strain evidence="1">LFN0074</strain>
    </source>
</reference>
<gene>
    <name evidence="1" type="ORF">CMUS01_14886</name>
</gene>
<proteinExistence type="predicted"/>
<accession>A0A8H6J1A9</accession>
<dbReference type="EMBL" id="WIGM01001142">
    <property type="protein sequence ID" value="KAF6804300.1"/>
    <property type="molecule type" value="Genomic_DNA"/>
</dbReference>
<organism evidence="1 2">
    <name type="scientific">Colletotrichum musicola</name>
    <dbReference type="NCBI Taxonomy" id="2175873"/>
    <lineage>
        <taxon>Eukaryota</taxon>
        <taxon>Fungi</taxon>
        <taxon>Dikarya</taxon>
        <taxon>Ascomycota</taxon>
        <taxon>Pezizomycotina</taxon>
        <taxon>Sordariomycetes</taxon>
        <taxon>Hypocreomycetidae</taxon>
        <taxon>Glomerellales</taxon>
        <taxon>Glomerellaceae</taxon>
        <taxon>Colletotrichum</taxon>
        <taxon>Colletotrichum orchidearum species complex</taxon>
    </lineage>
</organism>
<dbReference type="Proteomes" id="UP000639643">
    <property type="component" value="Unassembled WGS sequence"/>
</dbReference>
<evidence type="ECO:0000313" key="2">
    <source>
        <dbReference type="Proteomes" id="UP000639643"/>
    </source>
</evidence>
<dbReference type="AlphaFoldDB" id="A0A8H6J1A9"/>
<protein>
    <submittedName>
        <fullName evidence="1">Uncharacterized protein</fullName>
    </submittedName>
</protein>
<sequence>MIMWAVTAQETRRKLLRAIYGPLVDGRKVDGNHPFWRALFTDQADVRLHLGILARDHNVINFIEGYDNLTGGVERARALLECLGETVVFRQSFVHVGDRPMRELTEAELNEIPDSELKPKLLDVSLDDFDTALVCEWPLAVGTPYANG</sequence>
<comment type="caution">
    <text evidence="1">The sequence shown here is derived from an EMBL/GenBank/DDBJ whole genome shotgun (WGS) entry which is preliminary data.</text>
</comment>
<keyword evidence="2" id="KW-1185">Reference proteome</keyword>